<accession>A0AA86VCL5</accession>
<protein>
    <submittedName>
        <fullName evidence="1">Uncharacterized protein</fullName>
    </submittedName>
</protein>
<reference evidence="1" key="1">
    <citation type="submission" date="2023-10" db="EMBL/GenBank/DDBJ databases">
        <authorList>
            <person name="Domelevo Entfellner J.-B."/>
        </authorList>
    </citation>
    <scope>NUCLEOTIDE SEQUENCE</scope>
</reference>
<name>A0AA86VCL5_9FABA</name>
<proteinExistence type="predicted"/>
<dbReference type="EMBL" id="OY731400">
    <property type="protein sequence ID" value="CAJ1939882.1"/>
    <property type="molecule type" value="Genomic_DNA"/>
</dbReference>
<evidence type="ECO:0000313" key="2">
    <source>
        <dbReference type="Proteomes" id="UP001189624"/>
    </source>
</evidence>
<dbReference type="Proteomes" id="UP001189624">
    <property type="component" value="Chromosome 3"/>
</dbReference>
<sequence length="58" mass="6330">MIAGKDFLMGIMGIKNFSNVEQVVGQWGRGPNAAGQPVKKIKMEVSKRVKGDLDVNLE</sequence>
<evidence type="ECO:0000313" key="1">
    <source>
        <dbReference type="EMBL" id="CAJ1939882.1"/>
    </source>
</evidence>
<dbReference type="AlphaFoldDB" id="A0AA86VCL5"/>
<organism evidence="1 2">
    <name type="scientific">Sphenostylis stenocarpa</name>
    <dbReference type="NCBI Taxonomy" id="92480"/>
    <lineage>
        <taxon>Eukaryota</taxon>
        <taxon>Viridiplantae</taxon>
        <taxon>Streptophyta</taxon>
        <taxon>Embryophyta</taxon>
        <taxon>Tracheophyta</taxon>
        <taxon>Spermatophyta</taxon>
        <taxon>Magnoliopsida</taxon>
        <taxon>eudicotyledons</taxon>
        <taxon>Gunneridae</taxon>
        <taxon>Pentapetalae</taxon>
        <taxon>rosids</taxon>
        <taxon>fabids</taxon>
        <taxon>Fabales</taxon>
        <taxon>Fabaceae</taxon>
        <taxon>Papilionoideae</taxon>
        <taxon>50 kb inversion clade</taxon>
        <taxon>NPAAA clade</taxon>
        <taxon>indigoferoid/millettioid clade</taxon>
        <taxon>Phaseoleae</taxon>
        <taxon>Sphenostylis</taxon>
    </lineage>
</organism>
<keyword evidence="2" id="KW-1185">Reference proteome</keyword>
<gene>
    <name evidence="1" type="ORF">AYBTSS11_LOCUS9392</name>
</gene>
<dbReference type="Gramene" id="rna-AYBTSS11_LOCUS9392">
    <property type="protein sequence ID" value="CAJ1939882.1"/>
    <property type="gene ID" value="gene-AYBTSS11_LOCUS9392"/>
</dbReference>